<name>A0AAV7ZJR7_9EUKA</name>
<organism evidence="2 3">
    <name type="scientific">Anaeramoeba flamelloides</name>
    <dbReference type="NCBI Taxonomy" id="1746091"/>
    <lineage>
        <taxon>Eukaryota</taxon>
        <taxon>Metamonada</taxon>
        <taxon>Anaeramoebidae</taxon>
        <taxon>Anaeramoeba</taxon>
    </lineage>
</organism>
<evidence type="ECO:0000313" key="3">
    <source>
        <dbReference type="Proteomes" id="UP001146793"/>
    </source>
</evidence>
<proteinExistence type="predicted"/>
<protein>
    <submittedName>
        <fullName evidence="2">Kinetochore protein sos7</fullName>
    </submittedName>
</protein>
<keyword evidence="1" id="KW-0175">Coiled coil</keyword>
<reference evidence="2" key="1">
    <citation type="submission" date="2022-08" db="EMBL/GenBank/DDBJ databases">
        <title>Novel sulphate-reducing endosymbionts in the free-living metamonad Anaeramoeba.</title>
        <authorList>
            <person name="Jerlstrom-Hultqvist J."/>
            <person name="Cepicka I."/>
            <person name="Gallot-Lavallee L."/>
            <person name="Salas-Leiva D."/>
            <person name="Curtis B.A."/>
            <person name="Zahonova K."/>
            <person name="Pipaliya S."/>
            <person name="Dacks J."/>
            <person name="Roger A.J."/>
        </authorList>
    </citation>
    <scope>NUCLEOTIDE SEQUENCE</scope>
    <source>
        <strain evidence="2">Busselton2</strain>
    </source>
</reference>
<evidence type="ECO:0000313" key="2">
    <source>
        <dbReference type="EMBL" id="KAJ3441101.1"/>
    </source>
</evidence>
<gene>
    <name evidence="2" type="ORF">M0812_13106</name>
</gene>
<sequence>MNIENEIETETETDNETLTIDTTLMTNNYNDYQFPKWLNKIDQSLNELQDLKLPTEKSDKTNERLDEILDPNEELERLRRHFSKLKFNCVELETKHSFLNELINLHTLESPTEEQLEREKISYNEQKVQEKQLKMIRKQRKKEAKQIIEELANINEQFKKSKDQLIQRIEQTKEELYEQSQKSNTNLSLKKQITLLKKRVSDQNDEISQLKTEFLNLEKEIKQLNQKKQNLTAKKFNSKNDLKNLGQISNPNLVNTPIKKDHQIQSKIQREQIEQIKHISEWYTNINSVLSRLSSSFVVSVEEKNQRKIVIKLKTHTSQIPLETDQNKLIFDLSKEHLVQILFSPNSNQIQQVQVSPDSFPFEDIVTHSKQLKGDQGIKFLIRELKQRIYNYQKRKQEILQISKNTRIKSNKTAEKLQIDVQNVSLRVQMDHDYPSEYSCVNLLTNNDFPQQIIKVFGHEGKTLTDCILEVKEIIQK</sequence>
<dbReference type="AlphaFoldDB" id="A0AAV7ZJR7"/>
<dbReference type="EMBL" id="JANTQA010000029">
    <property type="protein sequence ID" value="KAJ3441101.1"/>
    <property type="molecule type" value="Genomic_DNA"/>
</dbReference>
<evidence type="ECO:0000256" key="1">
    <source>
        <dbReference type="SAM" id="Coils"/>
    </source>
</evidence>
<dbReference type="Proteomes" id="UP001146793">
    <property type="component" value="Unassembled WGS sequence"/>
</dbReference>
<comment type="caution">
    <text evidence="2">The sequence shown here is derived from an EMBL/GenBank/DDBJ whole genome shotgun (WGS) entry which is preliminary data.</text>
</comment>
<accession>A0AAV7ZJR7</accession>
<feature type="coiled-coil region" evidence="1">
    <location>
        <begin position="113"/>
        <end position="241"/>
    </location>
</feature>